<keyword evidence="4" id="KW-1003">Cell membrane</keyword>
<comment type="subcellular location">
    <subcellularLocation>
        <location evidence="1">Cell membrane</location>
        <topology evidence="1">Multi-pass membrane protein</topology>
    </subcellularLocation>
</comment>
<evidence type="ECO:0000256" key="5">
    <source>
        <dbReference type="ARBA" id="ARBA00022692"/>
    </source>
</evidence>
<protein>
    <submittedName>
        <fullName evidence="10">AI-2E family transporter</fullName>
    </submittedName>
</protein>
<dbReference type="GO" id="GO:0005886">
    <property type="term" value="C:plasma membrane"/>
    <property type="evidence" value="ECO:0007669"/>
    <property type="project" value="UniProtKB-SubCell"/>
</dbReference>
<organism evidence="10 11">
    <name type="scientific">Orlajensenia leifsoniae</name>
    <dbReference type="NCBI Taxonomy" id="2561933"/>
    <lineage>
        <taxon>Bacteria</taxon>
        <taxon>Bacillati</taxon>
        <taxon>Actinomycetota</taxon>
        <taxon>Actinomycetes</taxon>
        <taxon>Micrococcales</taxon>
        <taxon>Microbacteriaceae</taxon>
        <taxon>Orlajensenia</taxon>
    </lineage>
</organism>
<evidence type="ECO:0000256" key="7">
    <source>
        <dbReference type="ARBA" id="ARBA00023136"/>
    </source>
</evidence>
<dbReference type="RefSeq" id="WP_135121728.1">
    <property type="nucleotide sequence ID" value="NZ_SPQZ01000010.1"/>
</dbReference>
<dbReference type="GO" id="GO:0055085">
    <property type="term" value="P:transmembrane transport"/>
    <property type="evidence" value="ECO:0007669"/>
    <property type="project" value="TreeGrafter"/>
</dbReference>
<sequence length="411" mass="43841">MSESSGDQRGWRPFGRRKPEGKVEGEPPFSVEESIPNGVRLAGGWSWRLLLIGAVIAVVIFLVIQLRLIVIPLFVAVLLAALLVPFVGFLKRHRWPAWLAITVAMLGTLVLVAGLLVLVVTQIQRGASDIASHALDSFDELKAWLLASPFEISETDLNGFLTQAWESIQQDSQVYVTGALSLGSSLGHLVAGVFLTLFSLLFILIDGGGIWRWIVSLFPKRARAAVDGAAIAGWTTLTNFARVQVLVAAIDAVGIGLGAFLLGVPLAIPIAVLVFLGSFVPIVGAVVTGTLAAVIALVYNGPWIALWMIVVVLAVQQLEGHVLQPLIVGSVVKVHPLAVVLVVATGSLLAGIPGALFAVPVAAVMNVMVRYISSGVWKTRPPVEPPLPQSMLWQTVPQPRPGYRKDDTTDA</sequence>
<evidence type="ECO:0000256" key="6">
    <source>
        <dbReference type="ARBA" id="ARBA00022989"/>
    </source>
</evidence>
<reference evidence="10 11" key="1">
    <citation type="journal article" date="2018" name="J. Microbiol.">
        <title>Leifsonia flava sp. nov., a novel actinobacterium isolated from the rhizosphere of Aquilegia viridiflora.</title>
        <authorList>
            <person name="Cai Y."/>
            <person name="Tao W.Z."/>
            <person name="Ma Y.J."/>
            <person name="Cheng J."/>
            <person name="Zhang M.Y."/>
            <person name="Zhang Y.X."/>
        </authorList>
    </citation>
    <scope>NUCLEOTIDE SEQUENCE [LARGE SCALE GENOMIC DNA]</scope>
    <source>
        <strain evidence="10 11">SYP-B2174</strain>
    </source>
</reference>
<proteinExistence type="inferred from homology"/>
<evidence type="ECO:0000256" key="4">
    <source>
        <dbReference type="ARBA" id="ARBA00022475"/>
    </source>
</evidence>
<dbReference type="Pfam" id="PF01594">
    <property type="entry name" value="AI-2E_transport"/>
    <property type="match status" value="1"/>
</dbReference>
<evidence type="ECO:0000313" key="11">
    <source>
        <dbReference type="Proteomes" id="UP000298127"/>
    </source>
</evidence>
<feature type="transmembrane region" description="Helical" evidence="9">
    <location>
        <begin position="45"/>
        <end position="64"/>
    </location>
</feature>
<dbReference type="AlphaFoldDB" id="A0A4Y9QP80"/>
<feature type="transmembrane region" description="Helical" evidence="9">
    <location>
        <begin position="70"/>
        <end position="90"/>
    </location>
</feature>
<name>A0A4Y9QP80_9MICO</name>
<evidence type="ECO:0000256" key="1">
    <source>
        <dbReference type="ARBA" id="ARBA00004651"/>
    </source>
</evidence>
<evidence type="ECO:0000256" key="2">
    <source>
        <dbReference type="ARBA" id="ARBA00009773"/>
    </source>
</evidence>
<dbReference type="Proteomes" id="UP000298127">
    <property type="component" value="Unassembled WGS sequence"/>
</dbReference>
<feature type="transmembrane region" description="Helical" evidence="9">
    <location>
        <begin position="270"/>
        <end position="294"/>
    </location>
</feature>
<evidence type="ECO:0000256" key="3">
    <source>
        <dbReference type="ARBA" id="ARBA00022448"/>
    </source>
</evidence>
<dbReference type="PANTHER" id="PTHR21716">
    <property type="entry name" value="TRANSMEMBRANE PROTEIN"/>
    <property type="match status" value="1"/>
</dbReference>
<feature type="transmembrane region" description="Helical" evidence="9">
    <location>
        <begin position="245"/>
        <end position="264"/>
    </location>
</feature>
<comment type="similarity">
    <text evidence="2">Belongs to the autoinducer-2 exporter (AI-2E) (TC 2.A.86) family.</text>
</comment>
<dbReference type="EMBL" id="SPQZ01000010">
    <property type="protein sequence ID" value="TFV94037.1"/>
    <property type="molecule type" value="Genomic_DNA"/>
</dbReference>
<keyword evidence="6 9" id="KW-1133">Transmembrane helix</keyword>
<feature type="transmembrane region" description="Helical" evidence="9">
    <location>
        <begin position="338"/>
        <end position="364"/>
    </location>
</feature>
<dbReference type="PANTHER" id="PTHR21716:SF53">
    <property type="entry name" value="PERMEASE PERM-RELATED"/>
    <property type="match status" value="1"/>
</dbReference>
<keyword evidence="7 9" id="KW-0472">Membrane</keyword>
<feature type="transmembrane region" description="Helical" evidence="9">
    <location>
        <begin position="189"/>
        <end position="214"/>
    </location>
</feature>
<keyword evidence="11" id="KW-1185">Reference proteome</keyword>
<keyword evidence="5 9" id="KW-0812">Transmembrane</keyword>
<keyword evidence="3" id="KW-0813">Transport</keyword>
<evidence type="ECO:0000313" key="10">
    <source>
        <dbReference type="EMBL" id="TFV94037.1"/>
    </source>
</evidence>
<comment type="caution">
    <text evidence="10">The sequence shown here is derived from an EMBL/GenBank/DDBJ whole genome shotgun (WGS) entry which is preliminary data.</text>
</comment>
<gene>
    <name evidence="10" type="ORF">E4M00_17300</name>
</gene>
<feature type="region of interest" description="Disordered" evidence="8">
    <location>
        <begin position="1"/>
        <end position="29"/>
    </location>
</feature>
<evidence type="ECO:0000256" key="9">
    <source>
        <dbReference type="SAM" id="Phobius"/>
    </source>
</evidence>
<feature type="transmembrane region" description="Helical" evidence="9">
    <location>
        <begin position="97"/>
        <end position="120"/>
    </location>
</feature>
<feature type="region of interest" description="Disordered" evidence="8">
    <location>
        <begin position="388"/>
        <end position="411"/>
    </location>
</feature>
<accession>A0A4Y9QP80</accession>
<dbReference type="InterPro" id="IPR002549">
    <property type="entry name" value="AI-2E-like"/>
</dbReference>
<evidence type="ECO:0000256" key="8">
    <source>
        <dbReference type="SAM" id="MobiDB-lite"/>
    </source>
</evidence>
<feature type="transmembrane region" description="Helical" evidence="9">
    <location>
        <begin position="301"/>
        <end position="318"/>
    </location>
</feature>